<keyword evidence="3" id="KW-1185">Reference proteome</keyword>
<reference evidence="2 3" key="1">
    <citation type="submission" date="2018-10" db="EMBL/GenBank/DDBJ databases">
        <title>Genome assembly for a Yunnan-Guizhou Plateau 3E fish, Anabarilius grahami (Regan), and its evolutionary and genetic applications.</title>
        <authorList>
            <person name="Jiang W."/>
        </authorList>
    </citation>
    <scope>NUCLEOTIDE SEQUENCE [LARGE SCALE GENOMIC DNA]</scope>
    <source>
        <strain evidence="2">AG-KIZ</strain>
        <tissue evidence="2">Muscle</tissue>
    </source>
</reference>
<organism evidence="2 3">
    <name type="scientific">Anabarilius grahami</name>
    <name type="common">Kanglang fish</name>
    <name type="synonym">Barilius grahami</name>
    <dbReference type="NCBI Taxonomy" id="495550"/>
    <lineage>
        <taxon>Eukaryota</taxon>
        <taxon>Metazoa</taxon>
        <taxon>Chordata</taxon>
        <taxon>Craniata</taxon>
        <taxon>Vertebrata</taxon>
        <taxon>Euteleostomi</taxon>
        <taxon>Actinopterygii</taxon>
        <taxon>Neopterygii</taxon>
        <taxon>Teleostei</taxon>
        <taxon>Ostariophysi</taxon>
        <taxon>Cypriniformes</taxon>
        <taxon>Xenocyprididae</taxon>
        <taxon>Xenocypridinae</taxon>
        <taxon>Xenocypridinae incertae sedis</taxon>
        <taxon>Anabarilius</taxon>
    </lineage>
</organism>
<protein>
    <submittedName>
        <fullName evidence="2">Uncharacterized protein</fullName>
    </submittedName>
</protein>
<gene>
    <name evidence="2" type="ORF">DPX16_22356</name>
</gene>
<feature type="signal peptide" evidence="1">
    <location>
        <begin position="1"/>
        <end position="18"/>
    </location>
</feature>
<name>A0A3N0Y4A3_ANAGA</name>
<evidence type="ECO:0000313" key="2">
    <source>
        <dbReference type="EMBL" id="ROL41035.1"/>
    </source>
</evidence>
<comment type="caution">
    <text evidence="2">The sequence shown here is derived from an EMBL/GenBank/DDBJ whole genome shotgun (WGS) entry which is preliminary data.</text>
</comment>
<dbReference type="AlphaFoldDB" id="A0A3N0Y4A3"/>
<accession>A0A3N0Y4A3</accession>
<evidence type="ECO:0000313" key="3">
    <source>
        <dbReference type="Proteomes" id="UP000281406"/>
    </source>
</evidence>
<evidence type="ECO:0000256" key="1">
    <source>
        <dbReference type="SAM" id="SignalP"/>
    </source>
</evidence>
<sequence length="247" mass="27884">MPSLILTFLQALFHRVSILSSDQVFPRVPSTSSDLPASHRSIQTPFQDASAPSATSNFTLSTAVPAQEFGRRFVSPAAVTVSSQLRSNIIQGKDINLASLLLPSPAVDRQTVDCGDVAVFLKTSDPRLQRNLLFAEFAIAFSIYRDILCQVFPDRREELDLYLTMMADFNQRYGGPLKTKMVFIKEETEDMKIEFNKEEFEEIKIEETFRVKHEDTEEQTGNKLQLGVVISEECVHGCMWRQVIGVE</sequence>
<dbReference type="OrthoDB" id="8959254at2759"/>
<dbReference type="Proteomes" id="UP000281406">
    <property type="component" value="Unassembled WGS sequence"/>
</dbReference>
<keyword evidence="1" id="KW-0732">Signal</keyword>
<feature type="chain" id="PRO_5017971270" evidence="1">
    <location>
        <begin position="19"/>
        <end position="247"/>
    </location>
</feature>
<proteinExistence type="predicted"/>
<dbReference type="EMBL" id="RJVU01052801">
    <property type="protein sequence ID" value="ROL41035.1"/>
    <property type="molecule type" value="Genomic_DNA"/>
</dbReference>